<dbReference type="Gene3D" id="3.40.50.2000">
    <property type="entry name" value="Glycogen Phosphorylase B"/>
    <property type="match status" value="2"/>
</dbReference>
<protein>
    <submittedName>
        <fullName evidence="2">Glycosyltransferase</fullName>
        <ecNumber evidence="2">2.4.-.-</ecNumber>
    </submittedName>
</protein>
<evidence type="ECO:0000313" key="3">
    <source>
        <dbReference type="Proteomes" id="UP001597216"/>
    </source>
</evidence>
<dbReference type="EC" id="2.4.-.-" evidence="2"/>
<dbReference type="SUPFAM" id="SSF53756">
    <property type="entry name" value="UDP-Glycosyltransferase/glycogen phosphorylase"/>
    <property type="match status" value="1"/>
</dbReference>
<proteinExistence type="predicted"/>
<evidence type="ECO:0000259" key="1">
    <source>
        <dbReference type="Pfam" id="PF00534"/>
    </source>
</evidence>
<dbReference type="PANTHER" id="PTHR12526">
    <property type="entry name" value="GLYCOSYLTRANSFERASE"/>
    <property type="match status" value="1"/>
</dbReference>
<gene>
    <name evidence="2" type="ORF">ACFQ27_02845</name>
</gene>
<keyword evidence="2" id="KW-0808">Transferase</keyword>
<name>A0ABW3SY17_9CAUL</name>
<dbReference type="Pfam" id="PF00534">
    <property type="entry name" value="Glycos_transf_1"/>
    <property type="match status" value="1"/>
</dbReference>
<feature type="domain" description="Glycosyl transferase family 1" evidence="1">
    <location>
        <begin position="162"/>
        <end position="321"/>
    </location>
</feature>
<dbReference type="EMBL" id="JBHTLQ010000004">
    <property type="protein sequence ID" value="MFD1189503.1"/>
    <property type="molecule type" value="Genomic_DNA"/>
</dbReference>
<keyword evidence="2" id="KW-0328">Glycosyltransferase</keyword>
<sequence>MPTDMSVLHLLGTAGEGGAETYFLDLVGALARADGPQACAIRPNANREAALAAARVSVETYRFGGPLDLITKPRIKTFAQKQDVKVALAWMNRAARHTPRGPWARIGRLGGYYNLKYYRGFDHLVANTEDIADWVVAQGWPAGRVRYIPNFAAAPPDTAAVDRASLDTPDDAPLLLAMGRLHEAKAHDINLTALTQIPDAYLWIAGAGPLEAKLKAMAEAMGVAGRVRFLGWRTDPSALYRAADVCVFPSRYEPLGNVVIQAWAHGLPVVAAASQGPAALIRDEADGLLAPVDDAEAFAAQVKRVLADPMLRIRLAQNGAERVEAEFSEAAVVAQWKTLFADYGAG</sequence>
<accession>A0ABW3SY17</accession>
<dbReference type="InterPro" id="IPR001296">
    <property type="entry name" value="Glyco_trans_1"/>
</dbReference>
<comment type="caution">
    <text evidence="2">The sequence shown here is derived from an EMBL/GenBank/DDBJ whole genome shotgun (WGS) entry which is preliminary data.</text>
</comment>
<evidence type="ECO:0000313" key="2">
    <source>
        <dbReference type="EMBL" id="MFD1189503.1"/>
    </source>
</evidence>
<dbReference type="GO" id="GO:0016757">
    <property type="term" value="F:glycosyltransferase activity"/>
    <property type="evidence" value="ECO:0007669"/>
    <property type="project" value="UniProtKB-KW"/>
</dbReference>
<dbReference type="Proteomes" id="UP001597216">
    <property type="component" value="Unassembled WGS sequence"/>
</dbReference>
<dbReference type="CDD" id="cd03811">
    <property type="entry name" value="GT4_GT28_WabH-like"/>
    <property type="match status" value="1"/>
</dbReference>
<keyword evidence="3" id="KW-1185">Reference proteome</keyword>
<organism evidence="2 3">
    <name type="scientific">Phenylobacterium conjunctum</name>
    <dbReference type="NCBI Taxonomy" id="1298959"/>
    <lineage>
        <taxon>Bacteria</taxon>
        <taxon>Pseudomonadati</taxon>
        <taxon>Pseudomonadota</taxon>
        <taxon>Alphaproteobacteria</taxon>
        <taxon>Caulobacterales</taxon>
        <taxon>Caulobacteraceae</taxon>
        <taxon>Phenylobacterium</taxon>
    </lineage>
</organism>
<reference evidence="3" key="1">
    <citation type="journal article" date="2019" name="Int. J. Syst. Evol. Microbiol.">
        <title>The Global Catalogue of Microorganisms (GCM) 10K type strain sequencing project: providing services to taxonomists for standard genome sequencing and annotation.</title>
        <authorList>
            <consortium name="The Broad Institute Genomics Platform"/>
            <consortium name="The Broad Institute Genome Sequencing Center for Infectious Disease"/>
            <person name="Wu L."/>
            <person name="Ma J."/>
        </authorList>
    </citation>
    <scope>NUCLEOTIDE SEQUENCE [LARGE SCALE GENOMIC DNA]</scope>
    <source>
        <strain evidence="3">CCUG 55074</strain>
    </source>
</reference>